<name>B5YKB0_THEYD</name>
<evidence type="ECO:0000313" key="2">
    <source>
        <dbReference type="Proteomes" id="UP000000718"/>
    </source>
</evidence>
<protein>
    <submittedName>
        <fullName evidence="1">Uncharacterized protein</fullName>
    </submittedName>
</protein>
<dbReference type="PATRIC" id="fig|289376.4.peg.824"/>
<reference evidence="1 2" key="2">
    <citation type="journal article" date="2015" name="Genome Announc.">
        <title>Genome Sequence of the Sulfate-Reducing Thermophilic Bacterium Thermodesulfovibrio yellowstonii Strain DSM 11347T (Phylum Nitrospirae).</title>
        <authorList>
            <person name="Bhatnagar S."/>
            <person name="Badger J.H."/>
            <person name="Madupu R."/>
            <person name="Khouri H.M."/>
            <person name="O'Connor E.M."/>
            <person name="Robb F.T."/>
            <person name="Ward N.L."/>
            <person name="Eisen J.A."/>
        </authorList>
    </citation>
    <scope>NUCLEOTIDE SEQUENCE [LARGE SCALE GENOMIC DNA]</scope>
    <source>
        <strain evidence="2">ATCC 51303 / DSM 11347 / YP87</strain>
    </source>
</reference>
<dbReference type="STRING" id="289376.THEYE_A0834"/>
<dbReference type="HOGENOM" id="CLU_1460662_0_0_0"/>
<dbReference type="RefSeq" id="WP_012545265.1">
    <property type="nucleotide sequence ID" value="NC_011296.1"/>
</dbReference>
<organism evidence="1 2">
    <name type="scientific">Thermodesulfovibrio yellowstonii (strain ATCC 51303 / DSM 11347 / YP87)</name>
    <dbReference type="NCBI Taxonomy" id="289376"/>
    <lineage>
        <taxon>Bacteria</taxon>
        <taxon>Pseudomonadati</taxon>
        <taxon>Nitrospirota</taxon>
        <taxon>Thermodesulfovibrionia</taxon>
        <taxon>Thermodesulfovibrionales</taxon>
        <taxon>Thermodesulfovibrionaceae</taxon>
        <taxon>Thermodesulfovibrio</taxon>
    </lineage>
</organism>
<dbReference type="AlphaFoldDB" id="B5YKB0"/>
<sequence length="185" mass="21862">MTTRLIIECEEKCLHDLEDIATFLKDLVYLHDRLALLAPYNLENLKTFENIYVSDYFYRRFTRPLSEADKLKVYHIHLHSPLSIELALGIAIGFPAAAKAFVEFIKIIRDWEYDKEMKQLEVMKLKLDIAEKIKDYKDELGIANIDKISPQLKKEQIIELLEKDVIRLTRYEVKIKEVSIKNPHR</sequence>
<reference evidence="2" key="1">
    <citation type="submission" date="2008-08" db="EMBL/GenBank/DDBJ databases">
        <title>The complete genome sequence of Thermodesulfovibrio yellowstonii strain ATCC 51303 / DSM 11347 / YP87.</title>
        <authorList>
            <person name="Dodson R.J."/>
            <person name="Durkin A.S."/>
            <person name="Wu M."/>
            <person name="Eisen J."/>
            <person name="Sutton G."/>
        </authorList>
    </citation>
    <scope>NUCLEOTIDE SEQUENCE [LARGE SCALE GENOMIC DNA]</scope>
    <source>
        <strain evidence="2">ATCC 51303 / DSM 11347 / YP87</strain>
    </source>
</reference>
<gene>
    <name evidence="1" type="ordered locus">THEYE_A0834</name>
</gene>
<dbReference type="KEGG" id="tye:THEYE_A0834"/>
<dbReference type="EnsemblBacteria" id="ACI20529">
    <property type="protein sequence ID" value="ACI20529"/>
    <property type="gene ID" value="THEYE_A0834"/>
</dbReference>
<proteinExistence type="predicted"/>
<keyword evidence="2" id="KW-1185">Reference proteome</keyword>
<evidence type="ECO:0000313" key="1">
    <source>
        <dbReference type="EMBL" id="ACI20529.1"/>
    </source>
</evidence>
<dbReference type="EMBL" id="CP001147">
    <property type="protein sequence ID" value="ACI20529.1"/>
    <property type="molecule type" value="Genomic_DNA"/>
</dbReference>
<accession>B5YKB0</accession>
<dbReference type="Proteomes" id="UP000000718">
    <property type="component" value="Chromosome"/>
</dbReference>
<dbReference type="InParanoid" id="B5YKB0"/>